<reference evidence="1 2" key="1">
    <citation type="submission" date="2019-04" db="EMBL/GenBank/DDBJ databases">
        <authorList>
            <person name="Van Vliet M D."/>
        </authorList>
    </citation>
    <scope>NUCLEOTIDE SEQUENCE [LARGE SCALE GENOMIC DNA]</scope>
    <source>
        <strain evidence="1 2">F21</strain>
    </source>
</reference>
<organism evidence="1 2">
    <name type="scientific">Pontiella sulfatireligans</name>
    <dbReference type="NCBI Taxonomy" id="2750658"/>
    <lineage>
        <taxon>Bacteria</taxon>
        <taxon>Pseudomonadati</taxon>
        <taxon>Kiritimatiellota</taxon>
        <taxon>Kiritimatiellia</taxon>
        <taxon>Kiritimatiellales</taxon>
        <taxon>Pontiellaceae</taxon>
        <taxon>Pontiella</taxon>
    </lineage>
</organism>
<evidence type="ECO:0000313" key="1">
    <source>
        <dbReference type="EMBL" id="VGO21233.1"/>
    </source>
</evidence>
<dbReference type="AlphaFoldDB" id="A0A6C2UMR8"/>
<dbReference type="Proteomes" id="UP000346198">
    <property type="component" value="Unassembled WGS sequence"/>
</dbReference>
<dbReference type="Gene3D" id="1.25.10.10">
    <property type="entry name" value="Leucine-rich Repeat Variant"/>
    <property type="match status" value="1"/>
</dbReference>
<dbReference type="SUPFAM" id="SSF48371">
    <property type="entry name" value="ARM repeat"/>
    <property type="match status" value="1"/>
</dbReference>
<gene>
    <name evidence="1" type="ORF">SCARR_03305</name>
</gene>
<accession>A0A6C2UMR8</accession>
<protein>
    <submittedName>
        <fullName evidence="1">Uncharacterized protein</fullName>
    </submittedName>
</protein>
<evidence type="ECO:0000313" key="2">
    <source>
        <dbReference type="Proteomes" id="UP000346198"/>
    </source>
</evidence>
<sequence length="311" mass="34221">MTKPLILTVVFATAIFASGGKNSIPARPPITEKRSGEKGTISVQEMLVLGTSGLKLHSLSMISQGNIKGDVNESYLPGLKDCSNDRSLPIRSITAQILGKYFVQGKKPPNAEAVGLLIKLAKDPSRDVRYNAAYYGLTQIENKSDEIVALLIDIASSNREQNLSEHIAQSLESNQENAARIMDKMLATEDNVAIFEIYENLTGRKPTSADKYLDMPSSRTRMFVFGKTSDEAEQAKSELEKELKAVGITAPSVQTSGTGESYVLMVKTYITKEGMAVEKNFSGKGKFKIIQQMWLSPEHEIQLKAMQKTQH</sequence>
<name>A0A6C2UMR8_9BACT</name>
<dbReference type="InterPro" id="IPR011989">
    <property type="entry name" value="ARM-like"/>
</dbReference>
<dbReference type="EMBL" id="CAAHFH010000002">
    <property type="protein sequence ID" value="VGO21233.1"/>
    <property type="molecule type" value="Genomic_DNA"/>
</dbReference>
<proteinExistence type="predicted"/>
<dbReference type="RefSeq" id="WP_136062716.1">
    <property type="nucleotide sequence ID" value="NZ_CAAHFH010000002.1"/>
</dbReference>
<dbReference type="InterPro" id="IPR016024">
    <property type="entry name" value="ARM-type_fold"/>
</dbReference>
<keyword evidence="2" id="KW-1185">Reference proteome</keyword>